<keyword evidence="1" id="KW-1133">Transmembrane helix</keyword>
<dbReference type="EMBL" id="QENY01000015">
    <property type="protein sequence ID" value="PVX51682.1"/>
    <property type="molecule type" value="Genomic_DNA"/>
</dbReference>
<dbReference type="InterPro" id="IPR052336">
    <property type="entry name" value="MlaD_Phospholipid_Transporter"/>
</dbReference>
<evidence type="ECO:0000259" key="2">
    <source>
        <dbReference type="Pfam" id="PF02470"/>
    </source>
</evidence>
<keyword evidence="4" id="KW-1185">Reference proteome</keyword>
<name>A0A2U0U4S0_9BACT</name>
<dbReference type="InterPro" id="IPR003399">
    <property type="entry name" value="Mce/MlaD"/>
</dbReference>
<keyword evidence="1" id="KW-0812">Transmembrane</keyword>
<evidence type="ECO:0000313" key="4">
    <source>
        <dbReference type="Proteomes" id="UP000245870"/>
    </source>
</evidence>
<dbReference type="AlphaFoldDB" id="A0A2U0U4S0"/>
<dbReference type="RefSeq" id="WP_116616888.1">
    <property type="nucleotide sequence ID" value="NZ_CALDWB010000004.1"/>
</dbReference>
<dbReference type="PANTHER" id="PTHR33371">
    <property type="entry name" value="INTERMEMBRANE PHOSPHOLIPID TRANSPORT SYSTEM BINDING PROTEIN MLAD-RELATED"/>
    <property type="match status" value="1"/>
</dbReference>
<accession>A0A2U0U4S0</accession>
<sequence length="307" mass="33069">MKFFTNEVKIATVAIVGVVLLFFGINFMKGHSVFSDNNTYYIRFADISGLSNSNPIYANGFKVGLVDGISYDYDGGQGVIVALDVNKNLKIPHGSKAVISSDLMGNVKMNLLLADPANGICQPGDTLSGSLEVGLQEAVAQLMPAIKQLIPKADSILTSVNTLMADPAIAKSLHNVQRVSAELTTTTASLNRLITNLNTRMPGIMNKTEMAIGKANTTLDNTSQITANLAAIDIEGTMSKVNNTLDNVQNITAKMNSKHSTLGLLLSDPTLYNNLNSTLMSADSLVTNFKAHPKRYIHFSIFGRRDK</sequence>
<evidence type="ECO:0000256" key="1">
    <source>
        <dbReference type="SAM" id="Phobius"/>
    </source>
</evidence>
<dbReference type="Pfam" id="PF02470">
    <property type="entry name" value="MlaD"/>
    <property type="match status" value="1"/>
</dbReference>
<organism evidence="3 4">
    <name type="scientific">Hallella colorans</name>
    <dbReference type="NCBI Taxonomy" id="1703337"/>
    <lineage>
        <taxon>Bacteria</taxon>
        <taxon>Pseudomonadati</taxon>
        <taxon>Bacteroidota</taxon>
        <taxon>Bacteroidia</taxon>
        <taxon>Bacteroidales</taxon>
        <taxon>Prevotellaceae</taxon>
        <taxon>Hallella</taxon>
    </lineage>
</organism>
<comment type="caution">
    <text evidence="3">The sequence shown here is derived from an EMBL/GenBank/DDBJ whole genome shotgun (WGS) entry which is preliminary data.</text>
</comment>
<reference evidence="3 4" key="1">
    <citation type="submission" date="2018-05" db="EMBL/GenBank/DDBJ databases">
        <title>Genomic Encyclopedia of Type Strains, Phase IV (KMG-IV): sequencing the most valuable type-strain genomes for metagenomic binning, comparative biology and taxonomic classification.</title>
        <authorList>
            <person name="Goeker M."/>
        </authorList>
    </citation>
    <scope>NUCLEOTIDE SEQUENCE [LARGE SCALE GENOMIC DNA]</scope>
    <source>
        <strain evidence="3 4">DSM 100333</strain>
    </source>
</reference>
<feature type="domain" description="Mce/MlaD" evidence="2">
    <location>
        <begin position="37"/>
        <end position="102"/>
    </location>
</feature>
<dbReference type="PANTHER" id="PTHR33371:SF4">
    <property type="entry name" value="INTERMEMBRANE PHOSPHOLIPID TRANSPORT SYSTEM BINDING PROTEIN MLAD"/>
    <property type="match status" value="1"/>
</dbReference>
<evidence type="ECO:0000313" key="3">
    <source>
        <dbReference type="EMBL" id="PVX51682.1"/>
    </source>
</evidence>
<dbReference type="OrthoDB" id="9769132at2"/>
<feature type="transmembrane region" description="Helical" evidence="1">
    <location>
        <begin position="7"/>
        <end position="28"/>
    </location>
</feature>
<protein>
    <submittedName>
        <fullName evidence="3">Phospholipid/cholesterol/gamma-HCH transport system substrate-binding protein</fullName>
    </submittedName>
</protein>
<gene>
    <name evidence="3" type="ORF">C7379_11534</name>
</gene>
<dbReference type="Proteomes" id="UP000245870">
    <property type="component" value="Unassembled WGS sequence"/>
</dbReference>
<keyword evidence="1" id="KW-0472">Membrane</keyword>
<proteinExistence type="predicted"/>